<sequence length="103" mass="11149">MTNAVEFASGKRDMEEVVVGRFRSLGALTPANSADIVPSDPQEADRFDRLRAQGVIRGAGGGFFLDEDALGRLRAERQAWLYGSAGVVVVAGALIAWLTRRRD</sequence>
<keyword evidence="1" id="KW-0472">Membrane</keyword>
<reference evidence="2 3" key="1">
    <citation type="submission" date="2023-09" db="EMBL/GenBank/DDBJ databases">
        <authorList>
            <person name="Rey-Velasco X."/>
        </authorList>
    </citation>
    <scope>NUCLEOTIDE SEQUENCE [LARGE SCALE GENOMIC DNA]</scope>
    <source>
        <strain evidence="2 3">F390</strain>
    </source>
</reference>
<dbReference type="Proteomes" id="UP001259803">
    <property type="component" value="Unassembled WGS sequence"/>
</dbReference>
<keyword evidence="3" id="KW-1185">Reference proteome</keyword>
<comment type="caution">
    <text evidence="2">The sequence shown here is derived from an EMBL/GenBank/DDBJ whole genome shotgun (WGS) entry which is preliminary data.</text>
</comment>
<protein>
    <submittedName>
        <fullName evidence="2">Uncharacterized protein</fullName>
    </submittedName>
</protein>
<accession>A0ABU2ZKN5</accession>
<evidence type="ECO:0000313" key="3">
    <source>
        <dbReference type="Proteomes" id="UP001259803"/>
    </source>
</evidence>
<keyword evidence="1" id="KW-0812">Transmembrane</keyword>
<dbReference type="EMBL" id="JAVRHS010000012">
    <property type="protein sequence ID" value="MDT0576889.1"/>
    <property type="molecule type" value="Genomic_DNA"/>
</dbReference>
<organism evidence="2 3">
    <name type="scientific">Croceicoccus esteveae</name>
    <dbReference type="NCBI Taxonomy" id="3075597"/>
    <lineage>
        <taxon>Bacteria</taxon>
        <taxon>Pseudomonadati</taxon>
        <taxon>Pseudomonadota</taxon>
        <taxon>Alphaproteobacteria</taxon>
        <taxon>Sphingomonadales</taxon>
        <taxon>Erythrobacteraceae</taxon>
        <taxon>Croceicoccus</taxon>
    </lineage>
</organism>
<evidence type="ECO:0000313" key="2">
    <source>
        <dbReference type="EMBL" id="MDT0576889.1"/>
    </source>
</evidence>
<keyword evidence="1" id="KW-1133">Transmembrane helix</keyword>
<dbReference type="RefSeq" id="WP_311341462.1">
    <property type="nucleotide sequence ID" value="NZ_JAVRHS010000012.1"/>
</dbReference>
<feature type="transmembrane region" description="Helical" evidence="1">
    <location>
        <begin position="79"/>
        <end position="98"/>
    </location>
</feature>
<name>A0ABU2ZKN5_9SPHN</name>
<gene>
    <name evidence="2" type="ORF">RM533_11980</name>
</gene>
<evidence type="ECO:0000256" key="1">
    <source>
        <dbReference type="SAM" id="Phobius"/>
    </source>
</evidence>
<proteinExistence type="predicted"/>